<dbReference type="PANTHER" id="PTHR43071">
    <property type="entry name" value="2-AMINO-4-HYDROXY-6-HYDROXYMETHYLDIHYDROPTERIDINE PYROPHOSPHOKINASE"/>
    <property type="match status" value="1"/>
</dbReference>
<comment type="catalytic activity">
    <reaction evidence="1">
        <text>6-hydroxymethyl-7,8-dihydropterin + ATP = (7,8-dihydropterin-6-yl)methyl diphosphate + AMP + H(+)</text>
        <dbReference type="Rhea" id="RHEA:11412"/>
        <dbReference type="ChEBI" id="CHEBI:15378"/>
        <dbReference type="ChEBI" id="CHEBI:30616"/>
        <dbReference type="ChEBI" id="CHEBI:44841"/>
        <dbReference type="ChEBI" id="CHEBI:72950"/>
        <dbReference type="ChEBI" id="CHEBI:456215"/>
        <dbReference type="EC" id="2.7.6.3"/>
    </reaction>
</comment>
<protein>
    <recommendedName>
        <fullName evidence="3">2-amino-4-hydroxy-6-hydroxymethyldihydropteridine diphosphokinase</fullName>
        <ecNumber evidence="3">2.7.6.3</ecNumber>
    </recommendedName>
</protein>
<evidence type="ECO:0000256" key="5">
    <source>
        <dbReference type="ARBA" id="ARBA00022741"/>
    </source>
</evidence>
<dbReference type="InterPro" id="IPR035907">
    <property type="entry name" value="Hppk_sf"/>
</dbReference>
<dbReference type="AlphaFoldDB" id="A0A9X3WRG0"/>
<evidence type="ECO:0000256" key="8">
    <source>
        <dbReference type="ARBA" id="ARBA00022909"/>
    </source>
</evidence>
<dbReference type="GO" id="GO:0005524">
    <property type="term" value="F:ATP binding"/>
    <property type="evidence" value="ECO:0007669"/>
    <property type="project" value="UniProtKB-KW"/>
</dbReference>
<keyword evidence="5" id="KW-0547">Nucleotide-binding</keyword>
<dbReference type="GO" id="GO:0016301">
    <property type="term" value="F:kinase activity"/>
    <property type="evidence" value="ECO:0007669"/>
    <property type="project" value="UniProtKB-KW"/>
</dbReference>
<evidence type="ECO:0000259" key="9">
    <source>
        <dbReference type="PROSITE" id="PS00794"/>
    </source>
</evidence>
<dbReference type="EMBL" id="JAMQJZ010000020">
    <property type="protein sequence ID" value="MDC3422356.1"/>
    <property type="molecule type" value="Genomic_DNA"/>
</dbReference>
<evidence type="ECO:0000256" key="7">
    <source>
        <dbReference type="ARBA" id="ARBA00022840"/>
    </source>
</evidence>
<proteinExistence type="predicted"/>
<dbReference type="GO" id="GO:0003848">
    <property type="term" value="F:2-amino-4-hydroxy-6-hydroxymethyldihydropteridine diphosphokinase activity"/>
    <property type="evidence" value="ECO:0007669"/>
    <property type="project" value="UniProtKB-EC"/>
</dbReference>
<dbReference type="Pfam" id="PF01288">
    <property type="entry name" value="HPPK"/>
    <property type="match status" value="1"/>
</dbReference>
<dbReference type="EC" id="2.7.6.3" evidence="3"/>
<evidence type="ECO:0000313" key="11">
    <source>
        <dbReference type="Proteomes" id="UP001145072"/>
    </source>
</evidence>
<dbReference type="CDD" id="cd00483">
    <property type="entry name" value="HPPK"/>
    <property type="match status" value="1"/>
</dbReference>
<dbReference type="PROSITE" id="PS00794">
    <property type="entry name" value="HPPK"/>
    <property type="match status" value="1"/>
</dbReference>
<keyword evidence="8" id="KW-0289">Folate biosynthesis</keyword>
<keyword evidence="4 10" id="KW-0808">Transferase</keyword>
<evidence type="ECO:0000256" key="3">
    <source>
        <dbReference type="ARBA" id="ARBA00013253"/>
    </source>
</evidence>
<dbReference type="NCBIfam" id="TIGR01498">
    <property type="entry name" value="folK"/>
    <property type="match status" value="1"/>
</dbReference>
<accession>A0A9X3WRG0</accession>
<evidence type="ECO:0000256" key="4">
    <source>
        <dbReference type="ARBA" id="ARBA00022679"/>
    </source>
</evidence>
<dbReference type="SUPFAM" id="SSF55083">
    <property type="entry name" value="6-hydroxymethyl-7,8-dihydropterin pyrophosphokinase, HPPK"/>
    <property type="match status" value="1"/>
</dbReference>
<evidence type="ECO:0000256" key="2">
    <source>
        <dbReference type="ARBA" id="ARBA00005051"/>
    </source>
</evidence>
<comment type="pathway">
    <text evidence="2">Cofactor biosynthesis; tetrahydrofolate biosynthesis; 2-amino-4-hydroxy-6-hydroxymethyl-7,8-dihydropteridine diphosphate from 7,8-dihydroneopterin triphosphate: step 4/4.</text>
</comment>
<evidence type="ECO:0000256" key="6">
    <source>
        <dbReference type="ARBA" id="ARBA00022777"/>
    </source>
</evidence>
<feature type="domain" description="7,8-dihydro-6-hydroxymethylpterin-pyrophosphokinase" evidence="9">
    <location>
        <begin position="88"/>
        <end position="99"/>
    </location>
</feature>
<evidence type="ECO:0000256" key="1">
    <source>
        <dbReference type="ARBA" id="ARBA00000198"/>
    </source>
</evidence>
<dbReference type="Gene3D" id="3.30.70.560">
    <property type="entry name" value="7,8-Dihydro-6-hydroxymethylpterin-pyrophosphokinase HPPK"/>
    <property type="match status" value="1"/>
</dbReference>
<sequence length="170" mass="19642">MNTAYIALGSNINTRDSYLDQAIKLLDENKEIHVQQHSFIYETEPVGFTDQENFLNMVIEIHTNLTPLLLLEYCQFIERKLGREREIRWGPRTIDLDILLFNQENIKTEQLIVPHPRMHERAFVLVPLKDVNPSVNIPSINKSVTTVLGEVSSQEKKGVCKWDPSIGEKE</sequence>
<keyword evidence="11" id="KW-1185">Reference proteome</keyword>
<dbReference type="GO" id="GO:0046656">
    <property type="term" value="P:folic acid biosynthetic process"/>
    <property type="evidence" value="ECO:0007669"/>
    <property type="project" value="UniProtKB-KW"/>
</dbReference>
<organism evidence="10 11">
    <name type="scientific">Aquibacillus koreensis</name>
    <dbReference type="NCBI Taxonomy" id="279446"/>
    <lineage>
        <taxon>Bacteria</taxon>
        <taxon>Bacillati</taxon>
        <taxon>Bacillota</taxon>
        <taxon>Bacilli</taxon>
        <taxon>Bacillales</taxon>
        <taxon>Bacillaceae</taxon>
        <taxon>Aquibacillus</taxon>
    </lineage>
</organism>
<gene>
    <name evidence="10" type="primary">folK</name>
    <name evidence="10" type="ORF">NC661_18550</name>
</gene>
<comment type="caution">
    <text evidence="10">The sequence shown here is derived from an EMBL/GenBank/DDBJ whole genome shotgun (WGS) entry which is preliminary data.</text>
</comment>
<dbReference type="PANTHER" id="PTHR43071:SF1">
    <property type="entry name" value="2-AMINO-4-HYDROXY-6-HYDROXYMETHYLDIHYDROPTERIDINE PYROPHOSPHOKINASE"/>
    <property type="match status" value="1"/>
</dbReference>
<keyword evidence="6" id="KW-0418">Kinase</keyword>
<keyword evidence="7" id="KW-0067">ATP-binding</keyword>
<name>A0A9X3WRG0_9BACI</name>
<reference evidence="10" key="1">
    <citation type="submission" date="2022-06" db="EMBL/GenBank/DDBJ databases">
        <title>Aquibacillus sp. a new bacterium isolated from soil saline samples.</title>
        <authorList>
            <person name="Galisteo C."/>
            <person name="De La Haba R."/>
            <person name="Sanchez-Porro C."/>
            <person name="Ventosa A."/>
        </authorList>
    </citation>
    <scope>NUCLEOTIDE SEQUENCE</scope>
    <source>
        <strain evidence="10">JCM 12387</strain>
    </source>
</reference>
<evidence type="ECO:0000313" key="10">
    <source>
        <dbReference type="EMBL" id="MDC3422356.1"/>
    </source>
</evidence>
<dbReference type="Proteomes" id="UP001145072">
    <property type="component" value="Unassembled WGS sequence"/>
</dbReference>
<dbReference type="InterPro" id="IPR000550">
    <property type="entry name" value="Hppk"/>
</dbReference>